<dbReference type="InterPro" id="IPR056823">
    <property type="entry name" value="TEN-like_YD-shell"/>
</dbReference>
<feature type="domain" description="Teneurin-like YD-shell" evidence="4">
    <location>
        <begin position="861"/>
        <end position="980"/>
    </location>
</feature>
<dbReference type="PANTHER" id="PTHR32305">
    <property type="match status" value="1"/>
</dbReference>
<proteinExistence type="predicted"/>
<feature type="compositionally biased region" description="Polar residues" evidence="2">
    <location>
        <begin position="287"/>
        <end position="297"/>
    </location>
</feature>
<feature type="region of interest" description="Disordered" evidence="2">
    <location>
        <begin position="1559"/>
        <end position="1605"/>
    </location>
</feature>
<feature type="region of interest" description="Disordered" evidence="2">
    <location>
        <begin position="1384"/>
        <end position="1422"/>
    </location>
</feature>
<comment type="caution">
    <text evidence="5">The sequence shown here is derived from an EMBL/GenBank/DDBJ whole genome shotgun (WGS) entry which is preliminary data.</text>
</comment>
<sequence>MTNPLVAERKDSTQSFSGVPILESVNDTKQAIESGDWASGVMGAVGTGLDALTMAMDPFGSILAAGVGWLMEHVGPLSDALDALTGDADQIKAHSETWKNVASELGEINTEMANLVSSDVDGWTGEAADSYRQRSEDTAKLIEAAQKAAEGASSGIGTAGEVVAAVRSLVRDIIAELVGRLISWALQVLATLGIAMAWVVPQVVAAVAKTVAKIADVTTKLVKAMKALAPLVKNLEKGFGDAGKALNKIKGGSGAAPKPKSSPAPTRSMGNDGPTPNSSPDFPAPTRSMSNDGPASTSSMSHNGPNPNSPGTGPAPNSFDGGPTPKSISNESPAPSGGTSKSRGIGGDLRKASSDAQTPSRNVGNRRCETDPVDIATGEMVLAQVDVEIAAALPLVLRRTHLSSYRVGQAFGSSWASTLDQRLEVGSAGVSFAADDGKLLFAPTPELGATVPFAGSPNTLTRHDHGGYTVVLVGEQQALHFAPGDEVLRLTGITDRNHNLVHFEHDEAGTPVEVRHSAGFRIRVETEDGLVTALHLRGAANGDDLQLMRYAYTDRRLTSVINASGQALEFDYDAEGRIAGWTDRNGIWYRYTYDQAGRCVRTEGAGGFLNGTFEYADDVTRYTDSLGHTKAFHLNDAKQTVREVDALGNETVFAWDDHDRLLARTDALGRTVEYDYDDAGNITAITRPDGSRQLIEYDDRRMPVTFVDPDGAISRREYDENGNLIKVTDPAGAVTTYAYDERGLLASITDALGNVRRIGTDAAGLLVSVTNPLGATTTYRRDGFGRVTEVTDPIGGTTKFGWTVDGRTAWQTRPDGSTERWIRDGEGNVRTRVDQLGQTTTTETTAFDLPSVEIGPDGSRREFRYDTETRLVSVTNEQGQVWRYEYDAAGNLVRETDFGGRAVSYRYDAAGQLVERTNGAGETVRFTYDLLGNLVERRTATTTSTFAYDPMGRLIAAGNDATRVSFERDQLGRVLTETVNGRTVASAYDPLGRRVRRRTPSGAESVWEYDAADRPVALHTAGRTLGFDYDVAGREVQRTLGTRVLLAQNWNADHKLSSQTLIGGDRMIQQRSYAYRPDGALVGVRDQLSGDRTFDLDLAGRVTAVNRPQWTERYAYDPAGNLAHAEWPVSGSPDDAAVGDRAYAGTLITRAGTTRYTHDAEGRTTSRSLQQAAWNYTWNAENQLIGVVTPDGQRWRYVYDPLGRRVAKQRLHPDGSIAEHVDFTWDDSLLVEQVHNGTDATVWEWAPDSYRVLAQTERRTTPNAPQRWVDQRFYAIVTDLVGTPAELVDPDGNLAWHVDTTLWGTLKAPAGHACTPLRFPGQYHDHETGLHYNLNRYYDPTTGRYTSGDPLGLAPSPNPHAYAPNPTGWIDPLGLMNCSAGGSNAGGDRGLNNPQLRPNPQRPQWMYRGDTRPVNGPDGLFQNGMTSWGKNYDMPHHVHGGRGANDSGYVSLTSDPNVAHQFAFSPDGGPVISKDGNHYISMSGQVLKVQSTDNLIHTGSQNLPPDLAQRMSKQSEWDAVHHVAPENIHSSVSVHGYFRQSNDQRFALPGSLTTTEHVNPNFVPNHPGYNPHADPNSGFTPNTDLNLRPSDVDLGDPGASNRSRR</sequence>
<feature type="domain" description="Teneurin-like YD-shell" evidence="4">
    <location>
        <begin position="1095"/>
        <end position="1349"/>
    </location>
</feature>
<organism evidence="5 6">
    <name type="scientific">Saccharopolyspora oryzae</name>
    <dbReference type="NCBI Taxonomy" id="2997343"/>
    <lineage>
        <taxon>Bacteria</taxon>
        <taxon>Bacillati</taxon>
        <taxon>Actinomycetota</taxon>
        <taxon>Actinomycetes</taxon>
        <taxon>Pseudonocardiales</taxon>
        <taxon>Pseudonocardiaceae</taxon>
        <taxon>Saccharopolyspora</taxon>
    </lineage>
</organism>
<keyword evidence="6" id="KW-1185">Reference proteome</keyword>
<protein>
    <submittedName>
        <fullName evidence="5">DUF6531 domain-containing protein</fullName>
    </submittedName>
</protein>
<dbReference type="InterPro" id="IPR050708">
    <property type="entry name" value="T6SS_VgrG/RHS"/>
</dbReference>
<feature type="region of interest" description="Disordered" evidence="2">
    <location>
        <begin position="248"/>
        <end position="369"/>
    </location>
</feature>
<reference evidence="5 6" key="1">
    <citation type="submission" date="2022-11" db="EMBL/GenBank/DDBJ databases">
        <title>Draft genome sequence of Saccharopolyspora sp. WRP15-2 isolated from rhizosphere soils of wild rice in Thailand.</title>
        <authorList>
            <person name="Duangmal K."/>
            <person name="Kammanee S."/>
            <person name="Muangham S."/>
        </authorList>
    </citation>
    <scope>NUCLEOTIDE SEQUENCE [LARGE SCALE GENOMIC DNA]</scope>
    <source>
        <strain evidence="5 6">WRP15-2</strain>
    </source>
</reference>
<dbReference type="SUPFAM" id="SSF56399">
    <property type="entry name" value="ADP-ribosylation"/>
    <property type="match status" value="1"/>
</dbReference>
<feature type="compositionally biased region" description="Polar residues" evidence="2">
    <location>
        <begin position="326"/>
        <end position="342"/>
    </location>
</feature>
<dbReference type="PANTHER" id="PTHR32305:SF15">
    <property type="entry name" value="PROTEIN RHSA-RELATED"/>
    <property type="match status" value="1"/>
</dbReference>
<dbReference type="Proteomes" id="UP001210380">
    <property type="component" value="Unassembled WGS sequence"/>
</dbReference>
<dbReference type="Gene3D" id="3.90.210.10">
    <property type="entry name" value="Heat-Labile Enterotoxin, subunit A"/>
    <property type="match status" value="1"/>
</dbReference>
<dbReference type="InterPro" id="IPR006530">
    <property type="entry name" value="YD"/>
</dbReference>
<dbReference type="InterPro" id="IPR022385">
    <property type="entry name" value="Rhs_assc_core"/>
</dbReference>
<dbReference type="InterPro" id="IPR031325">
    <property type="entry name" value="RHS_repeat"/>
</dbReference>
<evidence type="ECO:0000313" key="5">
    <source>
        <dbReference type="EMBL" id="MDA3627772.1"/>
    </source>
</evidence>
<gene>
    <name evidence="5" type="ORF">OU415_20205</name>
</gene>
<dbReference type="NCBIfam" id="TIGR01643">
    <property type="entry name" value="YD_repeat_2x"/>
    <property type="match status" value="10"/>
</dbReference>
<evidence type="ECO:0000313" key="6">
    <source>
        <dbReference type="Proteomes" id="UP001210380"/>
    </source>
</evidence>
<feature type="domain" description="DUF6531" evidence="3">
    <location>
        <begin position="371"/>
        <end position="439"/>
    </location>
</feature>
<dbReference type="Pfam" id="PF05593">
    <property type="entry name" value="RHS_repeat"/>
    <property type="match status" value="5"/>
</dbReference>
<evidence type="ECO:0000256" key="2">
    <source>
        <dbReference type="SAM" id="MobiDB-lite"/>
    </source>
</evidence>
<evidence type="ECO:0000259" key="3">
    <source>
        <dbReference type="Pfam" id="PF20148"/>
    </source>
</evidence>
<name>A0ABT4V1D9_9PSEU</name>
<feature type="compositionally biased region" description="Low complexity" evidence="2">
    <location>
        <begin position="255"/>
        <end position="265"/>
    </location>
</feature>
<dbReference type="InterPro" id="IPR045351">
    <property type="entry name" value="DUF6531"/>
</dbReference>
<dbReference type="SUPFAM" id="SSF69322">
    <property type="entry name" value="Tricorn protease domain 2"/>
    <property type="match status" value="1"/>
</dbReference>
<evidence type="ECO:0000256" key="1">
    <source>
        <dbReference type="ARBA" id="ARBA00022737"/>
    </source>
</evidence>
<dbReference type="EMBL" id="JAQGLA010000033">
    <property type="protein sequence ID" value="MDA3627772.1"/>
    <property type="molecule type" value="Genomic_DNA"/>
</dbReference>
<accession>A0ABT4V1D9</accession>
<dbReference type="SUPFAM" id="SSF140453">
    <property type="entry name" value="EsxAB dimer-like"/>
    <property type="match status" value="1"/>
</dbReference>
<dbReference type="Gene3D" id="2.180.10.10">
    <property type="entry name" value="RHS repeat-associated core"/>
    <property type="match status" value="2"/>
</dbReference>
<feature type="compositionally biased region" description="Polar residues" evidence="2">
    <location>
        <begin position="354"/>
        <end position="363"/>
    </location>
</feature>
<dbReference type="RefSeq" id="WP_270950464.1">
    <property type="nucleotide sequence ID" value="NZ_JAQGLA010000033.1"/>
</dbReference>
<dbReference type="Pfam" id="PF20148">
    <property type="entry name" value="DUF6531"/>
    <property type="match status" value="1"/>
</dbReference>
<feature type="compositionally biased region" description="Low complexity" evidence="2">
    <location>
        <begin position="1391"/>
        <end position="1404"/>
    </location>
</feature>
<dbReference type="Pfam" id="PF25023">
    <property type="entry name" value="TEN_YD-shell"/>
    <property type="match status" value="2"/>
</dbReference>
<dbReference type="NCBIfam" id="TIGR03696">
    <property type="entry name" value="Rhs_assc_core"/>
    <property type="match status" value="1"/>
</dbReference>
<keyword evidence="1" id="KW-0677">Repeat</keyword>
<evidence type="ECO:0000259" key="4">
    <source>
        <dbReference type="Pfam" id="PF25023"/>
    </source>
</evidence>
<feature type="compositionally biased region" description="Low complexity" evidence="2">
    <location>
        <begin position="298"/>
        <end position="318"/>
    </location>
</feature>
<dbReference type="InterPro" id="IPR036689">
    <property type="entry name" value="ESAT-6-like_sf"/>
</dbReference>